<evidence type="ECO:0000313" key="2">
    <source>
        <dbReference type="Proteomes" id="UP000240568"/>
    </source>
</evidence>
<proteinExistence type="predicted"/>
<gene>
    <name evidence="1" type="ORF">Y3_306</name>
</gene>
<keyword evidence="2" id="KW-1185">Reference proteome</keyword>
<dbReference type="EMBL" id="KY984068">
    <property type="protein sequence ID" value="ARW58946.1"/>
    <property type="molecule type" value="Genomic_DNA"/>
</dbReference>
<reference evidence="1 2" key="1">
    <citation type="submission" date="2017-04" db="EMBL/GenBank/DDBJ databases">
        <authorList>
            <person name="Afonso C.L."/>
            <person name="Miller P.J."/>
            <person name="Scott M.A."/>
            <person name="Spackman E."/>
            <person name="Goraichik I."/>
            <person name="Dimitrov K.M."/>
            <person name="Suarez D.L."/>
            <person name="Swayne D.E."/>
        </authorList>
    </citation>
    <scope>NUCLEOTIDE SEQUENCE [LARGE SCALE GENOMIC DNA]</scope>
</reference>
<sequence>MTTKQRNSQYIRSRVMLALDAMFARKQEQNLADDTAFSVLQTDLLPVGEMMFRDASMIERCLQSPHFVNLYGAYTITPARNQKDERVVVFVRVPDIDDVVQVEVLNDGTN</sequence>
<accession>A0A2H4IBL0</accession>
<name>A0A2H4IBL0_9CAUD</name>
<dbReference type="Proteomes" id="UP000240568">
    <property type="component" value="Segment"/>
</dbReference>
<organism evidence="1 2">
    <name type="scientific">Erwinia phage vB_EamM_Y3</name>
    <dbReference type="NCBI Taxonomy" id="1983553"/>
    <lineage>
        <taxon>Viruses</taxon>
        <taxon>Duplodnaviria</taxon>
        <taxon>Heunggongvirae</taxon>
        <taxon>Uroviricota</taxon>
        <taxon>Caudoviricetes</taxon>
        <taxon>Sasquatchvirus</taxon>
        <taxon>Sasquatchvirus Y3</taxon>
    </lineage>
</organism>
<evidence type="ECO:0000313" key="1">
    <source>
        <dbReference type="EMBL" id="ARW58946.1"/>
    </source>
</evidence>
<protein>
    <submittedName>
        <fullName evidence="1">Uncharacterized protein</fullName>
    </submittedName>
</protein>